<accession>A0A6N8CPL6</accession>
<dbReference type="SUPFAM" id="SSF54593">
    <property type="entry name" value="Glyoxalase/Bleomycin resistance protein/Dihydroxybiphenyl dioxygenase"/>
    <property type="match status" value="1"/>
</dbReference>
<comment type="caution">
    <text evidence="2">The sequence shown here is derived from an EMBL/GenBank/DDBJ whole genome shotgun (WGS) entry which is preliminary data.</text>
</comment>
<dbReference type="EMBL" id="WNHB01000012">
    <property type="protein sequence ID" value="MTT32072.1"/>
    <property type="molecule type" value="Genomic_DNA"/>
</dbReference>
<dbReference type="AlphaFoldDB" id="A0A6N8CPL6"/>
<gene>
    <name evidence="2" type="ORF">GMB86_08640</name>
</gene>
<evidence type="ECO:0000259" key="1">
    <source>
        <dbReference type="Pfam" id="PF06983"/>
    </source>
</evidence>
<organism evidence="2 3">
    <name type="scientific">Terrilactibacillus tamarindi</name>
    <dbReference type="NCBI Taxonomy" id="2599694"/>
    <lineage>
        <taxon>Bacteria</taxon>
        <taxon>Bacillati</taxon>
        <taxon>Bacillota</taxon>
        <taxon>Bacilli</taxon>
        <taxon>Bacillales</taxon>
        <taxon>Bacillaceae</taxon>
        <taxon>Terrilactibacillus</taxon>
    </lineage>
</organism>
<dbReference type="Gene3D" id="3.10.180.10">
    <property type="entry name" value="2,3-Dihydroxybiphenyl 1,2-Dioxygenase, domain 1"/>
    <property type="match status" value="1"/>
</dbReference>
<evidence type="ECO:0000313" key="2">
    <source>
        <dbReference type="EMBL" id="MTT32072.1"/>
    </source>
</evidence>
<dbReference type="PANTHER" id="PTHR33990:SF1">
    <property type="entry name" value="PROTEIN YJDN"/>
    <property type="match status" value="1"/>
</dbReference>
<feature type="domain" description="PhnB-like" evidence="1">
    <location>
        <begin position="4"/>
        <end position="135"/>
    </location>
</feature>
<dbReference type="OrthoDB" id="9795306at2"/>
<dbReference type="Pfam" id="PF06983">
    <property type="entry name" value="3-dmu-9_3-mt"/>
    <property type="match status" value="1"/>
</dbReference>
<dbReference type="PANTHER" id="PTHR33990">
    <property type="entry name" value="PROTEIN YJDN-RELATED"/>
    <property type="match status" value="1"/>
</dbReference>
<keyword evidence="3" id="KW-1185">Reference proteome</keyword>
<dbReference type="CDD" id="cd06588">
    <property type="entry name" value="PhnB_like"/>
    <property type="match status" value="1"/>
</dbReference>
<name>A0A6N8CPL6_9BACI</name>
<evidence type="ECO:0000313" key="3">
    <source>
        <dbReference type="Proteomes" id="UP000440978"/>
    </source>
</evidence>
<dbReference type="InterPro" id="IPR028973">
    <property type="entry name" value="PhnB-like"/>
</dbReference>
<proteinExistence type="predicted"/>
<sequence>MTLKLIPYLVMNGNASEAIDFYKKALNAEVLFTQSFGEMPEIPEYPIPEDAKNRISHASIKVGETELMFSDTFPGQPITSGNQVTICISTDDAEKSRQIFETLKQDGEVTMELQETFFSPAYGGVIDKFGVSFQIFTNGQEG</sequence>
<reference evidence="2 3" key="1">
    <citation type="submission" date="2019-11" db="EMBL/GenBank/DDBJ databases">
        <title>Terrilactibacillus tamarindus sp. nov. BCM23-1 isolated from bark of Tamarindus indica.</title>
        <authorList>
            <person name="Kingkaew E."/>
            <person name="Tanasupawat S."/>
        </authorList>
    </citation>
    <scope>NUCLEOTIDE SEQUENCE [LARGE SCALE GENOMIC DNA]</scope>
    <source>
        <strain evidence="2 3">BCM23-1</strain>
    </source>
</reference>
<protein>
    <submittedName>
        <fullName evidence="2">VOC family protein</fullName>
    </submittedName>
</protein>
<dbReference type="RefSeq" id="WP_141190991.1">
    <property type="nucleotide sequence ID" value="NZ_WNHB01000012.1"/>
</dbReference>
<dbReference type="Proteomes" id="UP000440978">
    <property type="component" value="Unassembled WGS sequence"/>
</dbReference>
<dbReference type="InterPro" id="IPR029068">
    <property type="entry name" value="Glyas_Bleomycin-R_OHBP_Dase"/>
</dbReference>